<dbReference type="AlphaFoldDB" id="A0A9Q0LY10"/>
<feature type="compositionally biased region" description="Basic and acidic residues" evidence="1">
    <location>
        <begin position="58"/>
        <end position="75"/>
    </location>
</feature>
<organism evidence="2 3">
    <name type="scientific">Blomia tropicalis</name>
    <name type="common">Mite</name>
    <dbReference type="NCBI Taxonomy" id="40697"/>
    <lineage>
        <taxon>Eukaryota</taxon>
        <taxon>Metazoa</taxon>
        <taxon>Ecdysozoa</taxon>
        <taxon>Arthropoda</taxon>
        <taxon>Chelicerata</taxon>
        <taxon>Arachnida</taxon>
        <taxon>Acari</taxon>
        <taxon>Acariformes</taxon>
        <taxon>Sarcoptiformes</taxon>
        <taxon>Astigmata</taxon>
        <taxon>Glycyphagoidea</taxon>
        <taxon>Echimyopodidae</taxon>
        <taxon>Blomia</taxon>
    </lineage>
</organism>
<protein>
    <submittedName>
        <fullName evidence="2">Uncharacterized protein</fullName>
    </submittedName>
</protein>
<evidence type="ECO:0000256" key="1">
    <source>
        <dbReference type="SAM" id="MobiDB-lite"/>
    </source>
</evidence>
<evidence type="ECO:0000313" key="2">
    <source>
        <dbReference type="EMBL" id="KAJ6216588.1"/>
    </source>
</evidence>
<proteinExistence type="predicted"/>
<dbReference type="EMBL" id="JAPWDV010000003">
    <property type="protein sequence ID" value="KAJ6216588.1"/>
    <property type="molecule type" value="Genomic_DNA"/>
</dbReference>
<feature type="compositionally biased region" description="Acidic residues" evidence="1">
    <location>
        <begin position="222"/>
        <end position="231"/>
    </location>
</feature>
<sequence>MEQIERHSSLSSDVGGKRAVTTKTTTVMPYDPNSGVVPPPGTQEEWTTTKRRINHKTKQVETRVQRQIIMEDGKVIADSGPQVTTKTTEDQKSDESEDTKHRKLDDSEVPEKYRKDIGNQVISEKTVTHNVSREAKEENFQYHDESLRELEGKDIHRRAVEAPHELIRIDNEIPQIPRGKLVHFSSKGRKINDIDEIQEVSRLDKDGLLNTETTQTHHHEEYEDDEVPEESSDVKALPESSSRKQLEYGRHDYDDHRSSRTNSSLSMTRNADKVKSKKWRDEKVNSGDESDIVETSEVYRLSDKMRSLKTNAKNTKSVKTKSKSRDDASTQASLSDSDDETHRHRNRHGKHLQEVHERVESRKSTFGTCDPLEKPQNKYYYGTDPSSGTHHHNSNGEKGFISSNVKTSKFAMENNRVVEDKSFNEDFERSFKGRNERHDVQRDYDRFVERTKDHTKGIRDRSMSPMLPPPVPNEYIHRPVMVDHSTSSYDKPARSRSFYDHQVQEYEHHKSSQKSSHKEPSVSYKPDSYRVSSPAGTWTKGHTTDHYSNDYSSSYNRRSNSRTDFPDFAPLSSPLEIKSLTDNAMKSRHISTYN</sequence>
<feature type="compositionally biased region" description="Polar residues" evidence="1">
    <location>
        <begin position="260"/>
        <end position="269"/>
    </location>
</feature>
<dbReference type="Proteomes" id="UP001142055">
    <property type="component" value="Chromosome 3"/>
</dbReference>
<accession>A0A9Q0LY10</accession>
<feature type="compositionally biased region" description="Basic and acidic residues" evidence="1">
    <location>
        <begin position="504"/>
        <end position="520"/>
    </location>
</feature>
<keyword evidence="3" id="KW-1185">Reference proteome</keyword>
<feature type="compositionally biased region" description="Basic and acidic residues" evidence="1">
    <location>
        <begin position="351"/>
        <end position="363"/>
    </location>
</feature>
<feature type="compositionally biased region" description="Basic and acidic residues" evidence="1">
    <location>
        <begin position="452"/>
        <end position="462"/>
    </location>
</feature>
<evidence type="ECO:0000313" key="3">
    <source>
        <dbReference type="Proteomes" id="UP001142055"/>
    </source>
</evidence>
<feature type="region of interest" description="Disordered" evidence="1">
    <location>
        <begin position="452"/>
        <end position="476"/>
    </location>
</feature>
<feature type="compositionally biased region" description="Basic and acidic residues" evidence="1">
    <location>
        <begin position="241"/>
        <end position="258"/>
    </location>
</feature>
<gene>
    <name evidence="2" type="ORF">RDWZM_007745</name>
</gene>
<name>A0A9Q0LY10_BLOTA</name>
<reference evidence="2" key="1">
    <citation type="submission" date="2022-12" db="EMBL/GenBank/DDBJ databases">
        <title>Genome assemblies of Blomia tropicalis.</title>
        <authorList>
            <person name="Cui Y."/>
        </authorList>
    </citation>
    <scope>NUCLEOTIDE SEQUENCE</scope>
    <source>
        <tissue evidence="2">Adult mites</tissue>
    </source>
</reference>
<comment type="caution">
    <text evidence="2">The sequence shown here is derived from an EMBL/GenBank/DDBJ whole genome shotgun (WGS) entry which is preliminary data.</text>
</comment>
<feature type="region of interest" description="Disordered" evidence="1">
    <location>
        <begin position="1"/>
        <end position="114"/>
    </location>
</feature>
<dbReference type="OMA" id="RRINHKT"/>
<feature type="region of interest" description="Disordered" evidence="1">
    <location>
        <begin position="202"/>
        <end position="400"/>
    </location>
</feature>
<feature type="compositionally biased region" description="Low complexity" evidence="1">
    <location>
        <begin position="549"/>
        <end position="558"/>
    </location>
</feature>
<feature type="region of interest" description="Disordered" evidence="1">
    <location>
        <begin position="504"/>
        <end position="564"/>
    </location>
</feature>
<feature type="compositionally biased region" description="Basic and acidic residues" evidence="1">
    <location>
        <begin position="270"/>
        <end position="286"/>
    </location>
</feature>
<feature type="compositionally biased region" description="Basic and acidic residues" evidence="1">
    <location>
        <begin position="87"/>
        <end position="114"/>
    </location>
</feature>